<reference evidence="2 3" key="1">
    <citation type="submission" date="2020-08" db="EMBL/GenBank/DDBJ databases">
        <title>Whole-Genome Sequence of French Clinical Streptomyces mexicanus Strain Q0842.</title>
        <authorList>
            <person name="Boxberger M."/>
            <person name="La Scola B."/>
        </authorList>
    </citation>
    <scope>NUCLEOTIDE SEQUENCE [LARGE SCALE GENOMIC DNA]</scope>
    <source>
        <strain evidence="2 3">Marseille-Q0842</strain>
    </source>
</reference>
<evidence type="ECO:0000313" key="3">
    <source>
        <dbReference type="Proteomes" id="UP000517694"/>
    </source>
</evidence>
<evidence type="ECO:0000313" key="2">
    <source>
        <dbReference type="EMBL" id="MBC2866860.1"/>
    </source>
</evidence>
<organism evidence="2 3">
    <name type="scientific">Streptomyces mexicanus</name>
    <dbReference type="NCBI Taxonomy" id="178566"/>
    <lineage>
        <taxon>Bacteria</taxon>
        <taxon>Bacillati</taxon>
        <taxon>Actinomycetota</taxon>
        <taxon>Actinomycetes</taxon>
        <taxon>Kitasatosporales</taxon>
        <taxon>Streptomycetaceae</taxon>
        <taxon>Streptomyces</taxon>
    </lineage>
</organism>
<feature type="compositionally biased region" description="Polar residues" evidence="1">
    <location>
        <begin position="13"/>
        <end position="22"/>
    </location>
</feature>
<sequence length="131" mass="14121">MTDFWNATRGDQAGTSSRTRNPQEVLTLPTALSAGACKQFSTDLTFTPHTTKTSACTTGIDFLTGHAYRNSVVERLTDQWMPEKHALTALDEHPGSHPPSGDHARSASNSACGGAKLTVQDRFPCPHRGPK</sequence>
<evidence type="ECO:0000256" key="1">
    <source>
        <dbReference type="SAM" id="MobiDB-lite"/>
    </source>
</evidence>
<feature type="compositionally biased region" description="Basic and acidic residues" evidence="1">
    <location>
        <begin position="89"/>
        <end position="105"/>
    </location>
</feature>
<name>A0A7X1LR79_9ACTN</name>
<proteinExistence type="predicted"/>
<dbReference type="AlphaFoldDB" id="A0A7X1LR79"/>
<dbReference type="EMBL" id="JACMHY010000007">
    <property type="protein sequence ID" value="MBC2866860.1"/>
    <property type="molecule type" value="Genomic_DNA"/>
</dbReference>
<gene>
    <name evidence="2" type="ORF">H1R13_18350</name>
</gene>
<dbReference type="Proteomes" id="UP000517694">
    <property type="component" value="Unassembled WGS sequence"/>
</dbReference>
<feature type="region of interest" description="Disordered" evidence="1">
    <location>
        <begin position="89"/>
        <end position="115"/>
    </location>
</feature>
<protein>
    <submittedName>
        <fullName evidence="2">Uncharacterized protein</fullName>
    </submittedName>
</protein>
<feature type="region of interest" description="Disordered" evidence="1">
    <location>
        <begin position="1"/>
        <end position="22"/>
    </location>
</feature>
<keyword evidence="3" id="KW-1185">Reference proteome</keyword>
<dbReference type="RefSeq" id="WP_159671528.1">
    <property type="nucleotide sequence ID" value="NZ_JACMHY010000007.1"/>
</dbReference>
<comment type="caution">
    <text evidence="2">The sequence shown here is derived from an EMBL/GenBank/DDBJ whole genome shotgun (WGS) entry which is preliminary data.</text>
</comment>
<accession>A0A7X1LR79</accession>